<dbReference type="Pfam" id="PF00612">
    <property type="entry name" value="IQ"/>
    <property type="match status" value="2"/>
</dbReference>
<dbReference type="PROSITE" id="PS50096">
    <property type="entry name" value="IQ"/>
    <property type="match status" value="2"/>
</dbReference>
<gene>
    <name evidence="4" type="ORF">MKW98_026301</name>
</gene>
<name>A0AAD4TA60_9MAGN</name>
<dbReference type="Gene3D" id="1.20.5.190">
    <property type="match status" value="1"/>
</dbReference>
<comment type="similarity">
    <text evidence="2">Belongs to the IQD family.</text>
</comment>
<organism evidence="4 5">
    <name type="scientific">Papaver atlanticum</name>
    <dbReference type="NCBI Taxonomy" id="357466"/>
    <lineage>
        <taxon>Eukaryota</taxon>
        <taxon>Viridiplantae</taxon>
        <taxon>Streptophyta</taxon>
        <taxon>Embryophyta</taxon>
        <taxon>Tracheophyta</taxon>
        <taxon>Spermatophyta</taxon>
        <taxon>Magnoliopsida</taxon>
        <taxon>Ranunculales</taxon>
        <taxon>Papaveraceae</taxon>
        <taxon>Papaveroideae</taxon>
        <taxon>Papaver</taxon>
    </lineage>
</organism>
<dbReference type="Proteomes" id="UP001202328">
    <property type="component" value="Unassembled WGS sequence"/>
</dbReference>
<evidence type="ECO:0000313" key="5">
    <source>
        <dbReference type="Proteomes" id="UP001202328"/>
    </source>
</evidence>
<dbReference type="PANTHER" id="PTHR32295:SF33">
    <property type="entry name" value="PROTEIN IQ-DOMAIN 21"/>
    <property type="match status" value="1"/>
</dbReference>
<feature type="region of interest" description="Disordered" evidence="3">
    <location>
        <begin position="196"/>
        <end position="229"/>
    </location>
</feature>
<dbReference type="EMBL" id="JAJJMB010002639">
    <property type="protein sequence ID" value="KAI3950874.1"/>
    <property type="molecule type" value="Genomic_DNA"/>
</dbReference>
<proteinExistence type="inferred from homology"/>
<dbReference type="InterPro" id="IPR000048">
    <property type="entry name" value="IQ_motif_EF-hand-BS"/>
</dbReference>
<reference evidence="4" key="1">
    <citation type="submission" date="2022-04" db="EMBL/GenBank/DDBJ databases">
        <title>A functionally conserved STORR gene fusion in Papaver species that diverged 16.8 million years ago.</title>
        <authorList>
            <person name="Catania T."/>
        </authorList>
    </citation>
    <scope>NUCLEOTIDE SEQUENCE</scope>
    <source>
        <strain evidence="4">S-188037</strain>
    </source>
</reference>
<accession>A0AAD4TA60</accession>
<sequence>MMGMSKKKKTAKNWFTSVKNAFKSSAPISSSSPSKDYSLANKIIEEEHEIPEIVSLEHYPICDTSSLTTTIDENAEAVLEMRDEDRRRSNHAIAMAVVAAEAAVLAAHEATKVSRFSSYNRRRFYGYSKEERAATKIQSHYKGYLARRALRALRGLVKLQALVRGHNVRKQAEMTMRCMQAIVRVQARTKADRLRLQGATSHDNEKNKGKKRATETWNNSRGRQQQARNSFSFENEYASQKINKHEHYLLSNSMTIKNERALAYAYPYQDSVSNRQNSVDSYSDEKTHQGGGWNLLDRWIDSQPWHRDKHVAAIPESSYTTRTYNTDDDNTSERTADTDLVSLSPSYQLRFSPISNLAKLGINSDGSVPMRQRKQRVMVSVETENVNTPSYMATTQSAKAKAKSAQNSLLSSSSSTRRIFLNDLSMSSSTDGIGMGTGTEVRTMNQLGPINSPSPTSSQKMMRLLKMGKPIKGVR</sequence>
<protein>
    <recommendedName>
        <fullName evidence="6">DUF4005 domain-containing protein</fullName>
    </recommendedName>
</protein>
<dbReference type="GO" id="GO:0005516">
    <property type="term" value="F:calmodulin binding"/>
    <property type="evidence" value="ECO:0007669"/>
    <property type="project" value="UniProtKB-KW"/>
</dbReference>
<keyword evidence="5" id="KW-1185">Reference proteome</keyword>
<evidence type="ECO:0000256" key="3">
    <source>
        <dbReference type="SAM" id="MobiDB-lite"/>
    </source>
</evidence>
<evidence type="ECO:0000256" key="1">
    <source>
        <dbReference type="ARBA" id="ARBA00022860"/>
    </source>
</evidence>
<feature type="compositionally biased region" description="Polar residues" evidence="3">
    <location>
        <begin position="215"/>
        <end position="229"/>
    </location>
</feature>
<dbReference type="PANTHER" id="PTHR32295">
    <property type="entry name" value="IQ-DOMAIN 5-RELATED"/>
    <property type="match status" value="1"/>
</dbReference>
<evidence type="ECO:0000313" key="4">
    <source>
        <dbReference type="EMBL" id="KAI3950874.1"/>
    </source>
</evidence>
<comment type="caution">
    <text evidence="4">The sequence shown here is derived from an EMBL/GenBank/DDBJ whole genome shotgun (WGS) entry which is preliminary data.</text>
</comment>
<evidence type="ECO:0008006" key="6">
    <source>
        <dbReference type="Google" id="ProtNLM"/>
    </source>
</evidence>
<dbReference type="AlphaFoldDB" id="A0AAD4TA60"/>
<dbReference type="SMART" id="SM00015">
    <property type="entry name" value="IQ"/>
    <property type="match status" value="2"/>
</dbReference>
<evidence type="ECO:0000256" key="2">
    <source>
        <dbReference type="ARBA" id="ARBA00024341"/>
    </source>
</evidence>
<keyword evidence="1" id="KW-0112">Calmodulin-binding</keyword>